<feature type="domain" description="ABC transmembrane type-1" evidence="8">
    <location>
        <begin position="96"/>
        <end position="330"/>
    </location>
</feature>
<keyword evidence="3" id="KW-1003">Cell membrane</keyword>
<evidence type="ECO:0000256" key="1">
    <source>
        <dbReference type="ARBA" id="ARBA00004651"/>
    </source>
</evidence>
<dbReference type="AlphaFoldDB" id="A0A1H6TUZ3"/>
<dbReference type="PANTHER" id="PTHR43163">
    <property type="entry name" value="DIPEPTIDE TRANSPORT SYSTEM PERMEASE PROTEIN DPPB-RELATED"/>
    <property type="match status" value="1"/>
</dbReference>
<dbReference type="Pfam" id="PF19300">
    <property type="entry name" value="BPD_transp_1_N"/>
    <property type="match status" value="1"/>
</dbReference>
<feature type="transmembrane region" description="Helical" evidence="7">
    <location>
        <begin position="102"/>
        <end position="123"/>
    </location>
</feature>
<keyword evidence="6 7" id="KW-0472">Membrane</keyword>
<dbReference type="Proteomes" id="UP000199223">
    <property type="component" value="Unassembled WGS sequence"/>
</dbReference>
<name>A0A1H6TUZ3_9DEIO</name>
<dbReference type="PROSITE" id="PS50928">
    <property type="entry name" value="ABC_TM1"/>
    <property type="match status" value="1"/>
</dbReference>
<sequence>MLHFVLRRLAQVPLLIFVLSVLVIGLTQLLSPEDRALPYVTNERQGERIEQIIKERGLDASFPEQYARWFGAAIRGDFGYSRVSNMSVVDTIRERLPNTVELTIFAALPIIGLSVWLGTLSALHKDRLLDQVIRVLVVFGYSLPTFVLGIVLLAIFYGYLGWLPGSGQVEITNYLALSSMQRYTGLKSLDAALNGRWDVAWDVIRHLILPAATLTIVLSAGIMKSMRNNMLEVLGSDYVRTARAKGLPARVVNSKHARRNALLPIITLSGFLIIGLLSGSLITETIFSYPGIGSWFIESARRFDLAAVMGFTLLSAVLVVVMSTVVDLLYGLVDPRVRFE</sequence>
<evidence type="ECO:0000256" key="3">
    <source>
        <dbReference type="ARBA" id="ARBA00022475"/>
    </source>
</evidence>
<evidence type="ECO:0000313" key="9">
    <source>
        <dbReference type="EMBL" id="SEI83869.1"/>
    </source>
</evidence>
<dbReference type="CDD" id="cd06261">
    <property type="entry name" value="TM_PBP2"/>
    <property type="match status" value="1"/>
</dbReference>
<dbReference type="STRING" id="856736.SAMN04488058_10215"/>
<gene>
    <name evidence="9" type="ORF">SAMN04488058_10215</name>
</gene>
<comment type="subcellular location">
    <subcellularLocation>
        <location evidence="1 7">Cell membrane</location>
        <topology evidence="1 7">Multi-pass membrane protein</topology>
    </subcellularLocation>
</comment>
<keyword evidence="10" id="KW-1185">Reference proteome</keyword>
<evidence type="ECO:0000256" key="4">
    <source>
        <dbReference type="ARBA" id="ARBA00022692"/>
    </source>
</evidence>
<evidence type="ECO:0000256" key="6">
    <source>
        <dbReference type="ARBA" id="ARBA00023136"/>
    </source>
</evidence>
<dbReference type="Gene3D" id="1.10.3720.10">
    <property type="entry name" value="MetI-like"/>
    <property type="match status" value="1"/>
</dbReference>
<protein>
    <submittedName>
        <fullName evidence="9">Peptide/nickel transport system permease protein</fullName>
    </submittedName>
</protein>
<organism evidence="9 10">
    <name type="scientific">Deinococcus reticulitermitis</name>
    <dbReference type="NCBI Taxonomy" id="856736"/>
    <lineage>
        <taxon>Bacteria</taxon>
        <taxon>Thermotogati</taxon>
        <taxon>Deinococcota</taxon>
        <taxon>Deinococci</taxon>
        <taxon>Deinococcales</taxon>
        <taxon>Deinococcaceae</taxon>
        <taxon>Deinococcus</taxon>
    </lineage>
</organism>
<dbReference type="EMBL" id="FNZA01000002">
    <property type="protein sequence ID" value="SEI83869.1"/>
    <property type="molecule type" value="Genomic_DNA"/>
</dbReference>
<keyword evidence="5 7" id="KW-1133">Transmembrane helix</keyword>
<dbReference type="RefSeq" id="WP_092263213.1">
    <property type="nucleotide sequence ID" value="NZ_FNZA01000002.1"/>
</dbReference>
<keyword evidence="2 7" id="KW-0813">Transport</keyword>
<dbReference type="SUPFAM" id="SSF161098">
    <property type="entry name" value="MetI-like"/>
    <property type="match status" value="1"/>
</dbReference>
<proteinExistence type="inferred from homology"/>
<feature type="transmembrane region" description="Helical" evidence="7">
    <location>
        <begin position="12"/>
        <end position="30"/>
    </location>
</feature>
<dbReference type="GO" id="GO:0005886">
    <property type="term" value="C:plasma membrane"/>
    <property type="evidence" value="ECO:0007669"/>
    <property type="project" value="UniProtKB-SubCell"/>
</dbReference>
<evidence type="ECO:0000259" key="8">
    <source>
        <dbReference type="PROSITE" id="PS50928"/>
    </source>
</evidence>
<dbReference type="OrthoDB" id="9806409at2"/>
<dbReference type="PANTHER" id="PTHR43163:SF6">
    <property type="entry name" value="DIPEPTIDE TRANSPORT SYSTEM PERMEASE PROTEIN DPPB-RELATED"/>
    <property type="match status" value="1"/>
</dbReference>
<comment type="similarity">
    <text evidence="7">Belongs to the binding-protein-dependent transport system permease family.</text>
</comment>
<dbReference type="Pfam" id="PF00528">
    <property type="entry name" value="BPD_transp_1"/>
    <property type="match status" value="1"/>
</dbReference>
<feature type="transmembrane region" description="Helical" evidence="7">
    <location>
        <begin position="307"/>
        <end position="333"/>
    </location>
</feature>
<dbReference type="GO" id="GO:0055085">
    <property type="term" value="P:transmembrane transport"/>
    <property type="evidence" value="ECO:0007669"/>
    <property type="project" value="InterPro"/>
</dbReference>
<evidence type="ECO:0000256" key="2">
    <source>
        <dbReference type="ARBA" id="ARBA00022448"/>
    </source>
</evidence>
<keyword evidence="4 7" id="KW-0812">Transmembrane</keyword>
<evidence type="ECO:0000256" key="7">
    <source>
        <dbReference type="RuleBase" id="RU363032"/>
    </source>
</evidence>
<feature type="transmembrane region" description="Helical" evidence="7">
    <location>
        <begin position="262"/>
        <end position="287"/>
    </location>
</feature>
<evidence type="ECO:0000313" key="10">
    <source>
        <dbReference type="Proteomes" id="UP000199223"/>
    </source>
</evidence>
<accession>A0A1H6TUZ3</accession>
<feature type="transmembrane region" description="Helical" evidence="7">
    <location>
        <begin position="203"/>
        <end position="222"/>
    </location>
</feature>
<evidence type="ECO:0000256" key="5">
    <source>
        <dbReference type="ARBA" id="ARBA00022989"/>
    </source>
</evidence>
<dbReference type="InterPro" id="IPR000515">
    <property type="entry name" value="MetI-like"/>
</dbReference>
<reference evidence="10" key="1">
    <citation type="submission" date="2016-10" db="EMBL/GenBank/DDBJ databases">
        <authorList>
            <person name="Varghese N."/>
            <person name="Submissions S."/>
        </authorList>
    </citation>
    <scope>NUCLEOTIDE SEQUENCE [LARGE SCALE GENOMIC DNA]</scope>
    <source>
        <strain evidence="10">CGMCC 1.10218</strain>
    </source>
</reference>
<dbReference type="InterPro" id="IPR035906">
    <property type="entry name" value="MetI-like_sf"/>
</dbReference>
<dbReference type="InterPro" id="IPR045621">
    <property type="entry name" value="BPD_transp_1_N"/>
</dbReference>
<feature type="transmembrane region" description="Helical" evidence="7">
    <location>
        <begin position="135"/>
        <end position="160"/>
    </location>
</feature>